<name>A0A8S5LN95_9CAUD</name>
<protein>
    <submittedName>
        <fullName evidence="1">Uncharacterized protein</fullName>
    </submittedName>
</protein>
<accession>A0A8S5LN95</accession>
<reference evidence="1" key="1">
    <citation type="journal article" date="2021" name="Proc. Natl. Acad. Sci. U.S.A.">
        <title>A Catalog of Tens of Thousands of Viruses from Human Metagenomes Reveals Hidden Associations with Chronic Diseases.</title>
        <authorList>
            <person name="Tisza M.J."/>
            <person name="Buck C.B."/>
        </authorList>
    </citation>
    <scope>NUCLEOTIDE SEQUENCE</scope>
    <source>
        <strain evidence="1">CtbQZ1</strain>
    </source>
</reference>
<dbReference type="EMBL" id="BK015881">
    <property type="protein sequence ID" value="DAD71336.1"/>
    <property type="molecule type" value="Genomic_DNA"/>
</dbReference>
<organism evidence="1">
    <name type="scientific">Siphoviridae sp. ctbQZ1</name>
    <dbReference type="NCBI Taxonomy" id="2827581"/>
    <lineage>
        <taxon>Viruses</taxon>
        <taxon>Duplodnaviria</taxon>
        <taxon>Heunggongvirae</taxon>
        <taxon>Uroviricota</taxon>
        <taxon>Caudoviricetes</taxon>
    </lineage>
</organism>
<sequence>MGKYEYIGKREIMRRVSALGYLEISGKMCGYSKFDGVEWVESAKIKITAQCGGDWLQITQRPENITRTYSRYDGKNYLDKW</sequence>
<proteinExistence type="predicted"/>
<evidence type="ECO:0000313" key="1">
    <source>
        <dbReference type="EMBL" id="DAD71336.1"/>
    </source>
</evidence>